<protein>
    <submittedName>
        <fullName evidence="1">Uncharacterized protein</fullName>
    </submittedName>
</protein>
<proteinExistence type="predicted"/>
<dbReference type="Proteomes" id="UP001732700">
    <property type="component" value="Chromosome 1A"/>
</dbReference>
<keyword evidence="2" id="KW-1185">Reference proteome</keyword>
<name>A0ACD5THA9_AVESA</name>
<reference evidence="1" key="2">
    <citation type="submission" date="2025-09" db="UniProtKB">
        <authorList>
            <consortium name="EnsemblPlants"/>
        </authorList>
    </citation>
    <scope>IDENTIFICATION</scope>
</reference>
<accession>A0ACD5THA9</accession>
<organism evidence="1 2">
    <name type="scientific">Avena sativa</name>
    <name type="common">Oat</name>
    <dbReference type="NCBI Taxonomy" id="4498"/>
    <lineage>
        <taxon>Eukaryota</taxon>
        <taxon>Viridiplantae</taxon>
        <taxon>Streptophyta</taxon>
        <taxon>Embryophyta</taxon>
        <taxon>Tracheophyta</taxon>
        <taxon>Spermatophyta</taxon>
        <taxon>Magnoliopsida</taxon>
        <taxon>Liliopsida</taxon>
        <taxon>Poales</taxon>
        <taxon>Poaceae</taxon>
        <taxon>BOP clade</taxon>
        <taxon>Pooideae</taxon>
        <taxon>Poodae</taxon>
        <taxon>Poeae</taxon>
        <taxon>Poeae Chloroplast Group 1 (Aveneae type)</taxon>
        <taxon>Aveninae</taxon>
        <taxon>Avena</taxon>
    </lineage>
</organism>
<evidence type="ECO:0000313" key="2">
    <source>
        <dbReference type="Proteomes" id="UP001732700"/>
    </source>
</evidence>
<dbReference type="EnsemblPlants" id="AVESA.00010b.r2.1AG0053320.1">
    <property type="protein sequence ID" value="AVESA.00010b.r2.1AG0053320.1.CDS"/>
    <property type="gene ID" value="AVESA.00010b.r2.1AG0053320"/>
</dbReference>
<evidence type="ECO:0000313" key="1">
    <source>
        <dbReference type="EnsemblPlants" id="AVESA.00010b.r2.1AG0053320.1.CDS"/>
    </source>
</evidence>
<sequence>MKSSASSSASTRPRRKPASTSHSLASPALAQPVATVPTGNLSLVPCPCCGVRRTIRLVSQSSANPGRVFYKCPNHRVGPNPCNHYYWEDGEDSYVDFLIANGYTVDGIEEKGEENVNAGLQMMDGVLQKMDELIKLCKIICAGLVIVIVVLVYDVLAK</sequence>
<reference evidence="1" key="1">
    <citation type="submission" date="2021-05" db="EMBL/GenBank/DDBJ databases">
        <authorList>
            <person name="Scholz U."/>
            <person name="Mascher M."/>
            <person name="Fiebig A."/>
        </authorList>
    </citation>
    <scope>NUCLEOTIDE SEQUENCE [LARGE SCALE GENOMIC DNA]</scope>
</reference>